<feature type="domain" description="DDH" evidence="1">
    <location>
        <begin position="23"/>
        <end position="174"/>
    </location>
</feature>
<dbReference type="InterPro" id="IPR051319">
    <property type="entry name" value="Oligoribo/pAp-PDE_c-di-AMP_PDE"/>
</dbReference>
<evidence type="ECO:0000259" key="1">
    <source>
        <dbReference type="Pfam" id="PF01368"/>
    </source>
</evidence>
<dbReference type="GO" id="GO:0003676">
    <property type="term" value="F:nucleic acid binding"/>
    <property type="evidence" value="ECO:0007669"/>
    <property type="project" value="InterPro"/>
</dbReference>
<dbReference type="InterPro" id="IPR001667">
    <property type="entry name" value="DDH_dom"/>
</dbReference>
<dbReference type="Gene3D" id="3.90.1640.10">
    <property type="entry name" value="inorganic pyrophosphatase (n-terminal core)"/>
    <property type="match status" value="1"/>
</dbReference>
<protein>
    <submittedName>
        <fullName evidence="3">Bifunctional oligoribonuclease/PAP phosphatase NrnA</fullName>
    </submittedName>
</protein>
<evidence type="ECO:0000313" key="3">
    <source>
        <dbReference type="EMBL" id="MBO8440572.1"/>
    </source>
</evidence>
<comment type="caution">
    <text evidence="3">The sequence shown here is derived from an EMBL/GenBank/DDBJ whole genome shotgun (WGS) entry which is preliminary data.</text>
</comment>
<dbReference type="InterPro" id="IPR038763">
    <property type="entry name" value="DHH_sf"/>
</dbReference>
<dbReference type="PANTHER" id="PTHR47618:SF1">
    <property type="entry name" value="BIFUNCTIONAL OLIGORIBONUCLEASE AND PAP PHOSPHATASE NRNA"/>
    <property type="match status" value="1"/>
</dbReference>
<dbReference type="Proteomes" id="UP000712007">
    <property type="component" value="Unassembled WGS sequence"/>
</dbReference>
<dbReference type="Gene3D" id="3.10.310.30">
    <property type="match status" value="1"/>
</dbReference>
<dbReference type="Pfam" id="PF02272">
    <property type="entry name" value="DHHA1"/>
    <property type="match status" value="1"/>
</dbReference>
<dbReference type="SUPFAM" id="SSF64182">
    <property type="entry name" value="DHH phosphoesterases"/>
    <property type="match status" value="1"/>
</dbReference>
<evidence type="ECO:0000259" key="2">
    <source>
        <dbReference type="Pfam" id="PF02272"/>
    </source>
</evidence>
<dbReference type="PANTHER" id="PTHR47618">
    <property type="entry name" value="BIFUNCTIONAL OLIGORIBONUCLEASE AND PAP PHOSPHATASE NRNA"/>
    <property type="match status" value="1"/>
</dbReference>
<organism evidence="3 4">
    <name type="scientific">Candidatus Aphodosoma intestinipullorum</name>
    <dbReference type="NCBI Taxonomy" id="2840674"/>
    <lineage>
        <taxon>Bacteria</taxon>
        <taxon>Pseudomonadati</taxon>
        <taxon>Bacteroidota</taxon>
        <taxon>Bacteroidia</taxon>
        <taxon>Bacteroidales</taxon>
        <taxon>Candidatus Aphodosoma</taxon>
    </lineage>
</organism>
<name>A0A940DM66_9BACT</name>
<gene>
    <name evidence="3" type="ORF">IAC51_07980</name>
</gene>
<dbReference type="InterPro" id="IPR003156">
    <property type="entry name" value="DHHA1_dom"/>
</dbReference>
<dbReference type="Pfam" id="PF01368">
    <property type="entry name" value="DHH"/>
    <property type="match status" value="1"/>
</dbReference>
<accession>A0A940DM66</accession>
<dbReference type="AlphaFoldDB" id="A0A940DM66"/>
<feature type="domain" description="DHHA1" evidence="2">
    <location>
        <begin position="250"/>
        <end position="331"/>
    </location>
</feature>
<proteinExistence type="predicted"/>
<evidence type="ECO:0000313" key="4">
    <source>
        <dbReference type="Proteomes" id="UP000712007"/>
    </source>
</evidence>
<reference evidence="3" key="1">
    <citation type="submission" date="2020-10" db="EMBL/GenBank/DDBJ databases">
        <authorList>
            <person name="Gilroy R."/>
        </authorList>
    </citation>
    <scope>NUCLEOTIDE SEQUENCE</scope>
    <source>
        <strain evidence="3">3924</strain>
    </source>
</reference>
<sequence length="335" mass="37742">MLSKIIEEEDIDTAKRLIYNANHIVVTAHISPDGDAVGSTLGLYHFLTKIGKDAVVILPNRFPAFLNWMPGSDKIVIMEEKTAETVSLMKAADLVFCVDYNSIDRINGLKPLMEQSKAKKIMIDHHPYPGDFCDVTISYPEISSASELVFRFICRMGYFQEITLEGAECIYTGMMTDTGGFTYNSNSAEIYSIIYELINKGIDKDAIYRRVFNTYSADRMKLMGYCLSKMVVMPEEHTAYIVLTQEEKRRFNYKVGDTEGFVNMPLQIEGICKSVFVREDTDKVKLSFRSQGDVPVNTWAAEFGGGGHLNAAGGESYLSLEETIKKLVEIIKRDK</sequence>
<dbReference type="EMBL" id="JADIMV010000136">
    <property type="protein sequence ID" value="MBO8440572.1"/>
    <property type="molecule type" value="Genomic_DNA"/>
</dbReference>
<reference evidence="3" key="2">
    <citation type="journal article" date="2021" name="PeerJ">
        <title>Extensive microbial diversity within the chicken gut microbiome revealed by metagenomics and culture.</title>
        <authorList>
            <person name="Gilroy R."/>
            <person name="Ravi A."/>
            <person name="Getino M."/>
            <person name="Pursley I."/>
            <person name="Horton D.L."/>
            <person name="Alikhan N.F."/>
            <person name="Baker D."/>
            <person name="Gharbi K."/>
            <person name="Hall N."/>
            <person name="Watson M."/>
            <person name="Adriaenssens E.M."/>
            <person name="Foster-Nyarko E."/>
            <person name="Jarju S."/>
            <person name="Secka A."/>
            <person name="Antonio M."/>
            <person name="Oren A."/>
            <person name="Chaudhuri R.R."/>
            <person name="La Ragione R."/>
            <person name="Hildebrand F."/>
            <person name="Pallen M.J."/>
        </authorList>
    </citation>
    <scope>NUCLEOTIDE SEQUENCE</scope>
    <source>
        <strain evidence="3">3924</strain>
    </source>
</reference>